<reference evidence="2 3" key="2">
    <citation type="journal article" date="2017" name="Front. Plant Sci.">
        <title>Gene Classification and Mining of Molecular Markers Useful in Red Clover (Trifolium pratense) Breeding.</title>
        <authorList>
            <person name="Istvanek J."/>
            <person name="Dluhosova J."/>
            <person name="Dluhos P."/>
            <person name="Patkova L."/>
            <person name="Nedelnik J."/>
            <person name="Repkova J."/>
        </authorList>
    </citation>
    <scope>NUCLEOTIDE SEQUENCE [LARGE SCALE GENOMIC DNA]</scope>
    <source>
        <strain evidence="3">cv. Tatra</strain>
        <tissue evidence="2">Young leaves</tissue>
    </source>
</reference>
<dbReference type="EMBL" id="ASHM01028387">
    <property type="protein sequence ID" value="PNX75009.1"/>
    <property type="molecule type" value="Genomic_DNA"/>
</dbReference>
<evidence type="ECO:0000256" key="1">
    <source>
        <dbReference type="SAM" id="MobiDB-lite"/>
    </source>
</evidence>
<organism evidence="2 3">
    <name type="scientific">Trifolium pratense</name>
    <name type="common">Red clover</name>
    <dbReference type="NCBI Taxonomy" id="57577"/>
    <lineage>
        <taxon>Eukaryota</taxon>
        <taxon>Viridiplantae</taxon>
        <taxon>Streptophyta</taxon>
        <taxon>Embryophyta</taxon>
        <taxon>Tracheophyta</taxon>
        <taxon>Spermatophyta</taxon>
        <taxon>Magnoliopsida</taxon>
        <taxon>eudicotyledons</taxon>
        <taxon>Gunneridae</taxon>
        <taxon>Pentapetalae</taxon>
        <taxon>rosids</taxon>
        <taxon>fabids</taxon>
        <taxon>Fabales</taxon>
        <taxon>Fabaceae</taxon>
        <taxon>Papilionoideae</taxon>
        <taxon>50 kb inversion clade</taxon>
        <taxon>NPAAA clade</taxon>
        <taxon>Hologalegina</taxon>
        <taxon>IRL clade</taxon>
        <taxon>Trifolieae</taxon>
        <taxon>Trifolium</taxon>
    </lineage>
</organism>
<feature type="region of interest" description="Disordered" evidence="1">
    <location>
        <begin position="48"/>
        <end position="82"/>
    </location>
</feature>
<proteinExistence type="predicted"/>
<name>A0A2K3L902_TRIPR</name>
<accession>A0A2K3L902</accession>
<feature type="compositionally biased region" description="Basic and acidic residues" evidence="1">
    <location>
        <begin position="52"/>
        <end position="75"/>
    </location>
</feature>
<evidence type="ECO:0000313" key="3">
    <source>
        <dbReference type="Proteomes" id="UP000236291"/>
    </source>
</evidence>
<gene>
    <name evidence="2" type="ORF">L195_g030939</name>
</gene>
<protein>
    <submittedName>
        <fullName evidence="2">Uncharacterized protein</fullName>
    </submittedName>
</protein>
<reference evidence="2 3" key="1">
    <citation type="journal article" date="2014" name="Am. J. Bot.">
        <title>Genome assembly and annotation for red clover (Trifolium pratense; Fabaceae).</title>
        <authorList>
            <person name="Istvanek J."/>
            <person name="Jaros M."/>
            <person name="Krenek A."/>
            <person name="Repkova J."/>
        </authorList>
    </citation>
    <scope>NUCLEOTIDE SEQUENCE [LARGE SCALE GENOMIC DNA]</scope>
    <source>
        <strain evidence="3">cv. Tatra</strain>
        <tissue evidence="2">Young leaves</tissue>
    </source>
</reference>
<evidence type="ECO:0000313" key="2">
    <source>
        <dbReference type="EMBL" id="PNX75009.1"/>
    </source>
</evidence>
<sequence>MIVNGKMRMVCPPYSEVVNTILNLDLAKYSSSTVLMLELELVKPTPCSSMAKEGDAAKAAEETMAKHRQDRDGYSPKETLTQ</sequence>
<dbReference type="Proteomes" id="UP000236291">
    <property type="component" value="Unassembled WGS sequence"/>
</dbReference>
<comment type="caution">
    <text evidence="2">The sequence shown here is derived from an EMBL/GenBank/DDBJ whole genome shotgun (WGS) entry which is preliminary data.</text>
</comment>
<dbReference type="AlphaFoldDB" id="A0A2K3L902"/>